<dbReference type="InterPro" id="IPR012910">
    <property type="entry name" value="Plug_dom"/>
</dbReference>
<evidence type="ECO:0000256" key="5">
    <source>
        <dbReference type="ARBA" id="ARBA00022496"/>
    </source>
</evidence>
<keyword evidence="19" id="KW-1185">Reference proteome</keyword>
<dbReference type="FunFam" id="2.170.130.10:FF:000001">
    <property type="entry name" value="Catecholate siderophore TonB-dependent receptor"/>
    <property type="match status" value="1"/>
</dbReference>
<evidence type="ECO:0000256" key="7">
    <source>
        <dbReference type="ARBA" id="ARBA00022729"/>
    </source>
</evidence>
<gene>
    <name evidence="18" type="ORF">SAMN05216360_108170</name>
</gene>
<dbReference type="OrthoDB" id="9760333at2"/>
<evidence type="ECO:0000256" key="1">
    <source>
        <dbReference type="ARBA" id="ARBA00004571"/>
    </source>
</evidence>
<dbReference type="Pfam" id="PF00593">
    <property type="entry name" value="TonB_dep_Rec_b-barrel"/>
    <property type="match status" value="1"/>
</dbReference>
<evidence type="ECO:0000259" key="16">
    <source>
        <dbReference type="Pfam" id="PF00593"/>
    </source>
</evidence>
<keyword evidence="8" id="KW-0408">Iron</keyword>
<comment type="subcellular location">
    <subcellularLocation>
        <location evidence="1 14">Cell outer membrane</location>
        <topology evidence="1 14">Multi-pass membrane protein</topology>
    </subcellularLocation>
</comment>
<keyword evidence="9" id="KW-0406">Ion transport</keyword>
<evidence type="ECO:0000256" key="11">
    <source>
        <dbReference type="ARBA" id="ARBA00023136"/>
    </source>
</evidence>
<dbReference type="GO" id="GO:0038023">
    <property type="term" value="F:signaling receptor activity"/>
    <property type="evidence" value="ECO:0007669"/>
    <property type="project" value="InterPro"/>
</dbReference>
<dbReference type="InterPro" id="IPR037066">
    <property type="entry name" value="Plug_dom_sf"/>
</dbReference>
<keyword evidence="4 14" id="KW-1134">Transmembrane beta strand</keyword>
<keyword evidence="3 14" id="KW-0813">Transport</keyword>
<evidence type="ECO:0000256" key="15">
    <source>
        <dbReference type="RuleBase" id="RU003357"/>
    </source>
</evidence>
<evidence type="ECO:0000256" key="2">
    <source>
        <dbReference type="ARBA" id="ARBA00009810"/>
    </source>
</evidence>
<keyword evidence="10 15" id="KW-0798">TonB box</keyword>
<dbReference type="GO" id="GO:0015891">
    <property type="term" value="P:siderophore transport"/>
    <property type="evidence" value="ECO:0007669"/>
    <property type="project" value="InterPro"/>
</dbReference>
<dbReference type="InterPro" id="IPR036942">
    <property type="entry name" value="Beta-barrel_TonB_sf"/>
</dbReference>
<evidence type="ECO:0000256" key="9">
    <source>
        <dbReference type="ARBA" id="ARBA00023065"/>
    </source>
</evidence>
<feature type="domain" description="TonB-dependent receptor plug" evidence="17">
    <location>
        <begin position="88"/>
        <end position="189"/>
    </location>
</feature>
<dbReference type="NCBIfam" id="TIGR01783">
    <property type="entry name" value="TonB-siderophor"/>
    <property type="match status" value="1"/>
</dbReference>
<accession>A0A1H0BHE5</accession>
<evidence type="ECO:0000256" key="4">
    <source>
        <dbReference type="ARBA" id="ARBA00022452"/>
    </source>
</evidence>
<keyword evidence="6 14" id="KW-0812">Transmembrane</keyword>
<dbReference type="Gene3D" id="2.40.170.20">
    <property type="entry name" value="TonB-dependent receptor, beta-barrel domain"/>
    <property type="match status" value="1"/>
</dbReference>
<dbReference type="SUPFAM" id="SSF56935">
    <property type="entry name" value="Porins"/>
    <property type="match status" value="1"/>
</dbReference>
<dbReference type="FunFam" id="2.40.170.20:FF:000005">
    <property type="entry name" value="TonB-dependent siderophore receptor"/>
    <property type="match status" value="1"/>
</dbReference>
<evidence type="ECO:0000256" key="10">
    <source>
        <dbReference type="ARBA" id="ARBA00023077"/>
    </source>
</evidence>
<dbReference type="AlphaFoldDB" id="A0A1H0BHE5"/>
<dbReference type="InterPro" id="IPR000531">
    <property type="entry name" value="Beta-barrel_TonB"/>
</dbReference>
<keyword evidence="12" id="KW-0675">Receptor</keyword>
<dbReference type="RefSeq" id="WP_091716806.1">
    <property type="nucleotide sequence ID" value="NZ_FNHS01000008.1"/>
</dbReference>
<evidence type="ECO:0000256" key="12">
    <source>
        <dbReference type="ARBA" id="ARBA00023170"/>
    </source>
</evidence>
<keyword evidence="7" id="KW-0732">Signal</keyword>
<evidence type="ECO:0000256" key="3">
    <source>
        <dbReference type="ARBA" id="ARBA00022448"/>
    </source>
</evidence>
<reference evidence="19" key="1">
    <citation type="submission" date="2016-10" db="EMBL/GenBank/DDBJ databases">
        <authorList>
            <person name="Varghese N."/>
            <person name="Submissions S."/>
        </authorList>
    </citation>
    <scope>NUCLEOTIDE SEQUENCE [LARGE SCALE GENOMIC DNA]</scope>
    <source>
        <strain evidence="19">BL47</strain>
    </source>
</reference>
<keyword evidence="11 14" id="KW-0472">Membrane</keyword>
<dbReference type="InterPro" id="IPR039426">
    <property type="entry name" value="TonB-dep_rcpt-like"/>
</dbReference>
<dbReference type="GO" id="GO:0015344">
    <property type="term" value="F:siderophore uptake transmembrane transporter activity"/>
    <property type="evidence" value="ECO:0007669"/>
    <property type="project" value="TreeGrafter"/>
</dbReference>
<dbReference type="EMBL" id="FNHS01000008">
    <property type="protein sequence ID" value="SDN44833.1"/>
    <property type="molecule type" value="Genomic_DNA"/>
</dbReference>
<protein>
    <submittedName>
        <fullName evidence="18">Iron complex outermembrane recepter protein</fullName>
    </submittedName>
</protein>
<comment type="similarity">
    <text evidence="2 14 15">Belongs to the TonB-dependent receptor family.</text>
</comment>
<feature type="domain" description="TonB-dependent receptor-like beta-barrel" evidence="16">
    <location>
        <begin position="264"/>
        <end position="695"/>
    </location>
</feature>
<organism evidence="18 19">
    <name type="scientific">Methylobacterium phyllostachyos</name>
    <dbReference type="NCBI Taxonomy" id="582672"/>
    <lineage>
        <taxon>Bacteria</taxon>
        <taxon>Pseudomonadati</taxon>
        <taxon>Pseudomonadota</taxon>
        <taxon>Alphaproteobacteria</taxon>
        <taxon>Hyphomicrobiales</taxon>
        <taxon>Methylobacteriaceae</taxon>
        <taxon>Methylobacterium</taxon>
    </lineage>
</organism>
<evidence type="ECO:0000256" key="6">
    <source>
        <dbReference type="ARBA" id="ARBA00022692"/>
    </source>
</evidence>
<evidence type="ECO:0000256" key="14">
    <source>
        <dbReference type="PROSITE-ProRule" id="PRU01360"/>
    </source>
</evidence>
<dbReference type="PANTHER" id="PTHR32552">
    <property type="entry name" value="FERRICHROME IRON RECEPTOR-RELATED"/>
    <property type="match status" value="1"/>
</dbReference>
<proteinExistence type="inferred from homology"/>
<dbReference type="Pfam" id="PF07715">
    <property type="entry name" value="Plug"/>
    <property type="match status" value="1"/>
</dbReference>
<evidence type="ECO:0000256" key="13">
    <source>
        <dbReference type="ARBA" id="ARBA00023237"/>
    </source>
</evidence>
<dbReference type="PROSITE" id="PS52016">
    <property type="entry name" value="TONB_DEPENDENT_REC_3"/>
    <property type="match status" value="1"/>
</dbReference>
<dbReference type="InterPro" id="IPR010105">
    <property type="entry name" value="TonB_sidphr_rcpt"/>
</dbReference>
<evidence type="ECO:0000256" key="8">
    <source>
        <dbReference type="ARBA" id="ARBA00023004"/>
    </source>
</evidence>
<dbReference type="STRING" id="582672.SAMN05216360_108170"/>
<dbReference type="Proteomes" id="UP000198704">
    <property type="component" value="Unassembled WGS sequence"/>
</dbReference>
<keyword evidence="13 14" id="KW-0998">Cell outer membrane</keyword>
<evidence type="ECO:0000313" key="18">
    <source>
        <dbReference type="EMBL" id="SDN44833.1"/>
    </source>
</evidence>
<sequence length="726" mass="78473">MLQGRKTRIYSTDSDRNLLINTSSRLAIILCLASTTVVHAQSDAVQNEVALSELSVTGTGPAVERADGPVVGYRATRSATATKTDTPVRDSPQSINIVPRAVITDQRDTRLTDAVTNVSNVALGSTVQGRSQNFLIRGFNTQIFAVDGVLVDPAINFAPVTRDLVDAERVEVIKGPASMLFGRGDPAGVINIVTRRPTLEPTAEASVQGGSFGFRRFEGTVSSALPAVEGLAARLSFAAQEDPTFRNFGGDTNRRVFVAPAVSWTPSADTRVYVNSSFTNQHTQYDEGLTAFGGRVPLDNISRYYGEPSSRYFGEFNTITLRAEHDVNENLTLRQVVSGQWGTFNVFAARAQDVVNAGTLLTRREATVNSRFAAVDTQSEAVMKFETFGLAHTALLGIEYSNGFRHALSMTGNLAPVSFLNPTFGAAFQPLKFQADLKQKLDLYGFYAQDQIELVPGLQLVVGARFDIGTQYYFNRVPASKTQPPEGDLFNASPRVGLIYRPFEPVTFYASYATSFLPQTANILNVANPVPSAGEQVEAGTRVDLTPGLTLSAAAFRIIRDNVAATDPKNPGFSVITGQQQAQGVEADLAGEILPGWNIIGSVGLLDARITKDAVFAVGNRLAGVPVFSGSLWTTYEIQQGALRGLGLGFGITHVGQRYGDLDNSFKVGSYNRLDALVYYDFDAHWRLSVNMRNLTNTRYIEAPTNATNNTPGAPFTVLATITARL</sequence>
<keyword evidence="5" id="KW-0410">Iron transport</keyword>
<evidence type="ECO:0000313" key="19">
    <source>
        <dbReference type="Proteomes" id="UP000198704"/>
    </source>
</evidence>
<name>A0A1H0BHE5_9HYPH</name>
<dbReference type="Gene3D" id="2.170.130.10">
    <property type="entry name" value="TonB-dependent receptor, plug domain"/>
    <property type="match status" value="1"/>
</dbReference>
<dbReference type="CDD" id="cd01347">
    <property type="entry name" value="ligand_gated_channel"/>
    <property type="match status" value="1"/>
</dbReference>
<dbReference type="GO" id="GO:0009279">
    <property type="term" value="C:cell outer membrane"/>
    <property type="evidence" value="ECO:0007669"/>
    <property type="project" value="UniProtKB-SubCell"/>
</dbReference>
<dbReference type="PANTHER" id="PTHR32552:SF68">
    <property type="entry name" value="FERRICHROME OUTER MEMBRANE TRANSPORTER_PHAGE RECEPTOR"/>
    <property type="match status" value="1"/>
</dbReference>
<evidence type="ECO:0000259" key="17">
    <source>
        <dbReference type="Pfam" id="PF07715"/>
    </source>
</evidence>